<dbReference type="Gene3D" id="3.40.50.300">
    <property type="entry name" value="P-loop containing nucleotide triphosphate hydrolases"/>
    <property type="match status" value="1"/>
</dbReference>
<dbReference type="AlphaFoldDB" id="A0A0C1ZM57"/>
<name>A0A0C1ZM57_9BACT</name>
<evidence type="ECO:0000313" key="2">
    <source>
        <dbReference type="Proteomes" id="UP000031599"/>
    </source>
</evidence>
<gene>
    <name evidence="1" type="ORF">DB30_02145</name>
</gene>
<dbReference type="InterPro" id="IPR027417">
    <property type="entry name" value="P-loop_NTPase"/>
</dbReference>
<evidence type="ECO:0008006" key="3">
    <source>
        <dbReference type="Google" id="ProtNLM"/>
    </source>
</evidence>
<evidence type="ECO:0000313" key="1">
    <source>
        <dbReference type="EMBL" id="KIG11993.1"/>
    </source>
</evidence>
<accession>A0A0C1ZM57</accession>
<reference evidence="1 2" key="1">
    <citation type="submission" date="2014-12" db="EMBL/GenBank/DDBJ databases">
        <title>Genome assembly of Enhygromyxa salina DSM 15201.</title>
        <authorList>
            <person name="Sharma G."/>
            <person name="Subramanian S."/>
        </authorList>
    </citation>
    <scope>NUCLEOTIDE SEQUENCE [LARGE SCALE GENOMIC DNA]</scope>
    <source>
        <strain evidence="1 2">DSM 15201</strain>
    </source>
</reference>
<proteinExistence type="predicted"/>
<protein>
    <recommendedName>
        <fullName evidence="3">G domain-containing protein</fullName>
    </recommendedName>
</protein>
<sequence length="268" mass="29723">MFSEGIDAALTAYEHRRKIREIGQWLWKRVTRGNARVVVFGAAGAGKSTLGAVLAGKEVGPDYKDSSHLETYSLQGGVPCVILVPPGQESLRAATWSDLLREIGTGQTSIVLHVVSWGLNPLGDQTYKESPQYEAGMNIETFAAAYFERQREQEIATIERFADQIALAPHKLSLITVVTKQDLWWGDRQQVRSFYQGGRYANAVTGIRNRLGDQNFSHKIGSASLLYRNLVDGGGNMLRPTTSGYDDKIKLRHDHALLELIRAEAAHE</sequence>
<dbReference type="RefSeq" id="WP_052558694.1">
    <property type="nucleotide sequence ID" value="NZ_JMCC02000158.1"/>
</dbReference>
<dbReference type="SUPFAM" id="SSF52540">
    <property type="entry name" value="P-loop containing nucleoside triphosphate hydrolases"/>
    <property type="match status" value="1"/>
</dbReference>
<dbReference type="Proteomes" id="UP000031599">
    <property type="component" value="Unassembled WGS sequence"/>
</dbReference>
<organism evidence="1 2">
    <name type="scientific">Enhygromyxa salina</name>
    <dbReference type="NCBI Taxonomy" id="215803"/>
    <lineage>
        <taxon>Bacteria</taxon>
        <taxon>Pseudomonadati</taxon>
        <taxon>Myxococcota</taxon>
        <taxon>Polyangia</taxon>
        <taxon>Nannocystales</taxon>
        <taxon>Nannocystaceae</taxon>
        <taxon>Enhygromyxa</taxon>
    </lineage>
</organism>
<dbReference type="EMBL" id="JMCC02000158">
    <property type="protein sequence ID" value="KIG11993.1"/>
    <property type="molecule type" value="Genomic_DNA"/>
</dbReference>
<comment type="caution">
    <text evidence="1">The sequence shown here is derived from an EMBL/GenBank/DDBJ whole genome shotgun (WGS) entry which is preliminary data.</text>
</comment>